<evidence type="ECO:0000256" key="6">
    <source>
        <dbReference type="NCBIfam" id="TIGR03399"/>
    </source>
</evidence>
<dbReference type="Pfam" id="PF05189">
    <property type="entry name" value="RTC_insert"/>
    <property type="match status" value="1"/>
</dbReference>
<evidence type="ECO:0000256" key="4">
    <source>
        <dbReference type="ARBA" id="ARBA00024481"/>
    </source>
</evidence>
<evidence type="ECO:0000313" key="10">
    <source>
        <dbReference type="Proteomes" id="UP001596052"/>
    </source>
</evidence>
<dbReference type="GO" id="GO:0003963">
    <property type="term" value="F:RNA-3'-phosphate cyclase activity"/>
    <property type="evidence" value="ECO:0007669"/>
    <property type="project" value="UniProtKB-EC"/>
</dbReference>
<name>A0ABW0KSZ1_9BACT</name>
<dbReference type="EC" id="6.5.1.4" evidence="5 6"/>
<keyword evidence="3 5" id="KW-0547">Nucleotide-binding</keyword>
<evidence type="ECO:0000259" key="7">
    <source>
        <dbReference type="Pfam" id="PF01137"/>
    </source>
</evidence>
<evidence type="ECO:0000256" key="2">
    <source>
        <dbReference type="ARBA" id="ARBA00022598"/>
    </source>
</evidence>
<gene>
    <name evidence="5 9" type="primary">rtcA</name>
    <name evidence="9" type="ORF">ACFQDI_16590</name>
</gene>
<evidence type="ECO:0000256" key="5">
    <source>
        <dbReference type="HAMAP-Rule" id="MF_00200"/>
    </source>
</evidence>
<dbReference type="InterPro" id="IPR023797">
    <property type="entry name" value="RNA3'_phos_cyclase_dom"/>
</dbReference>
<feature type="binding site" evidence="5">
    <location>
        <begin position="285"/>
        <end position="289"/>
    </location>
    <ligand>
        <name>ATP</name>
        <dbReference type="ChEBI" id="CHEBI:30616"/>
    </ligand>
</feature>
<dbReference type="InterPro" id="IPR000228">
    <property type="entry name" value="RNA3'_term_phos_cyc"/>
</dbReference>
<dbReference type="NCBIfam" id="NF003246">
    <property type="entry name" value="PRK04204.1-2"/>
    <property type="match status" value="1"/>
</dbReference>
<evidence type="ECO:0000259" key="8">
    <source>
        <dbReference type="Pfam" id="PF05189"/>
    </source>
</evidence>
<feature type="binding site" evidence="5">
    <location>
        <position position="103"/>
    </location>
    <ligand>
        <name>ATP</name>
        <dbReference type="ChEBI" id="CHEBI:30616"/>
    </ligand>
</feature>
<feature type="active site" description="Tele-AMP-histidine intermediate" evidence="5">
    <location>
        <position position="310"/>
    </location>
</feature>
<keyword evidence="10" id="KW-1185">Reference proteome</keyword>
<dbReference type="SUPFAM" id="SSF55205">
    <property type="entry name" value="EPT/RTPC-like"/>
    <property type="match status" value="2"/>
</dbReference>
<dbReference type="PIRSF" id="PIRSF005378">
    <property type="entry name" value="RNA3'_term_phos_cycl_euk"/>
    <property type="match status" value="1"/>
</dbReference>
<evidence type="ECO:0000256" key="1">
    <source>
        <dbReference type="ARBA" id="ARBA00009206"/>
    </source>
</evidence>
<dbReference type="InterPro" id="IPR017770">
    <property type="entry name" value="RNA3'_term_phos_cyc_type_1"/>
</dbReference>
<dbReference type="Proteomes" id="UP001596052">
    <property type="component" value="Unassembled WGS sequence"/>
</dbReference>
<organism evidence="9 10">
    <name type="scientific">Prosthecobacter fluviatilis</name>
    <dbReference type="NCBI Taxonomy" id="445931"/>
    <lineage>
        <taxon>Bacteria</taxon>
        <taxon>Pseudomonadati</taxon>
        <taxon>Verrucomicrobiota</taxon>
        <taxon>Verrucomicrobiia</taxon>
        <taxon>Verrucomicrobiales</taxon>
        <taxon>Verrucomicrobiaceae</taxon>
        <taxon>Prosthecobacter</taxon>
    </lineage>
</organism>
<evidence type="ECO:0000256" key="3">
    <source>
        <dbReference type="ARBA" id="ARBA00022741"/>
    </source>
</evidence>
<dbReference type="InterPro" id="IPR037136">
    <property type="entry name" value="RNA3'_phos_cyclase_dom_sf"/>
</dbReference>
<dbReference type="Gene3D" id="3.65.10.20">
    <property type="entry name" value="RNA 3'-terminal phosphate cyclase domain"/>
    <property type="match status" value="1"/>
</dbReference>
<keyword evidence="5" id="KW-0067">ATP-binding</keyword>
<comment type="caution">
    <text evidence="9">The sequence shown here is derived from an EMBL/GenBank/DDBJ whole genome shotgun (WGS) entry which is preliminary data.</text>
</comment>
<comment type="catalytic activity">
    <reaction evidence="4 5">
        <text>a 3'-end 3'-phospho-ribonucleotide-RNA + ATP = a 3'-end 2',3'-cyclophospho-ribonucleotide-RNA + AMP + diphosphate</text>
        <dbReference type="Rhea" id="RHEA:23976"/>
        <dbReference type="Rhea" id="RHEA-COMP:10463"/>
        <dbReference type="Rhea" id="RHEA-COMP:10464"/>
        <dbReference type="ChEBI" id="CHEBI:30616"/>
        <dbReference type="ChEBI" id="CHEBI:33019"/>
        <dbReference type="ChEBI" id="CHEBI:83062"/>
        <dbReference type="ChEBI" id="CHEBI:83064"/>
        <dbReference type="ChEBI" id="CHEBI:456215"/>
        <dbReference type="EC" id="6.5.1.4"/>
    </reaction>
</comment>
<protein>
    <recommendedName>
        <fullName evidence="5 6">RNA 3'-terminal phosphate cyclase</fullName>
        <shortName evidence="5">RNA cyclase</shortName>
        <shortName evidence="5">RNA-3'-phosphate cyclase</shortName>
        <ecNumber evidence="5 6">6.5.1.4</ecNumber>
    </recommendedName>
</protein>
<dbReference type="NCBIfam" id="TIGR03399">
    <property type="entry name" value="RNA_3prim_cycl"/>
    <property type="match status" value="1"/>
</dbReference>
<comment type="similarity">
    <text evidence="1 5">Belongs to the RNA 3'-terminal cyclase family. Type 1 subfamily.</text>
</comment>
<feature type="domain" description="RNA 3'-terminal phosphate cyclase" evidence="7">
    <location>
        <begin position="13"/>
        <end position="328"/>
    </location>
</feature>
<dbReference type="InterPro" id="IPR013792">
    <property type="entry name" value="RNA3'P_cycl/enolpyr_Trfase_a/b"/>
</dbReference>
<dbReference type="InterPro" id="IPR013791">
    <property type="entry name" value="RNA3'-term_phos_cycl_insert"/>
</dbReference>
<comment type="subcellular location">
    <subcellularLocation>
        <location evidence="5">Cytoplasm</location>
    </subcellularLocation>
</comment>
<keyword evidence="2 5" id="KW-0436">Ligase</keyword>
<sequence>MKSIPILQISGDSGGGQLLRSSLSLAMITGRPFRMTNIRGKRPKPGLMRQHLTCVKAAAKVCDACVDGAELGSVELVFRPGQVMGGNYSFAIGSGGSTTLVLQTLLPALLHAEAASTLRIEGGTHNPMAPPFDFIEHCYMPVIQSLGAKTEVKLERAGFMQAGGGVISVEIRPIKKWKKLKLIERGALHEAFGCVLHAHLHRDIAEREIATATQLLEWPVGQIDLRYANDSTGPGNAILLGARFENVCEISSGIAQQGRSAEAVATGAAKGLLSYLASEAPVGVHLADQLLLPMALAGGGVFHTLAISNHTQTNMALIEQFLPVKFAVEEPAPGVKSISCR</sequence>
<dbReference type="RefSeq" id="WP_377168765.1">
    <property type="nucleotide sequence ID" value="NZ_JBHSMQ010000006.1"/>
</dbReference>
<evidence type="ECO:0000313" key="9">
    <source>
        <dbReference type="EMBL" id="MFC5456484.1"/>
    </source>
</evidence>
<accession>A0ABW0KSZ1</accession>
<proteinExistence type="inferred from homology"/>
<dbReference type="EMBL" id="JBHSMQ010000006">
    <property type="protein sequence ID" value="MFC5456484.1"/>
    <property type="molecule type" value="Genomic_DNA"/>
</dbReference>
<dbReference type="Pfam" id="PF01137">
    <property type="entry name" value="RTC"/>
    <property type="match status" value="1"/>
</dbReference>
<dbReference type="SUPFAM" id="SSF52913">
    <property type="entry name" value="RNA 3'-terminal phosphate cyclase, RPTC, insert domain"/>
    <property type="match status" value="1"/>
</dbReference>
<dbReference type="HAMAP" id="MF_00200">
    <property type="entry name" value="RTC"/>
    <property type="match status" value="1"/>
</dbReference>
<comment type="function">
    <text evidence="5">Catalyzes the conversion of 3'-phosphate to a 2',3'-cyclic phosphodiester at the end of RNA. The mechanism of action of the enzyme occurs in 3 steps: (A) adenylation of the enzyme by ATP; (B) transfer of adenylate to an RNA-N3'P to produce RNA-N3'PP5'A; (C) and attack of the adjacent 2'-hydroxyl on the 3'-phosphorus in the diester linkage to produce the cyclic end product. The biological role of this enzyme is unknown but it is likely to function in some aspects of cellular RNA processing.</text>
</comment>
<feature type="domain" description="RNA 3'-terminal phosphate cyclase insert" evidence="8">
    <location>
        <begin position="184"/>
        <end position="276"/>
    </location>
</feature>
<reference evidence="10" key="1">
    <citation type="journal article" date="2019" name="Int. J. Syst. Evol. Microbiol.">
        <title>The Global Catalogue of Microorganisms (GCM) 10K type strain sequencing project: providing services to taxonomists for standard genome sequencing and annotation.</title>
        <authorList>
            <consortium name="The Broad Institute Genomics Platform"/>
            <consortium name="The Broad Institute Genome Sequencing Center for Infectious Disease"/>
            <person name="Wu L."/>
            <person name="Ma J."/>
        </authorList>
    </citation>
    <scope>NUCLEOTIDE SEQUENCE [LARGE SCALE GENOMIC DNA]</scope>
    <source>
        <strain evidence="10">CGMCC 4.1469</strain>
    </source>
</reference>
<dbReference type="InterPro" id="IPR036553">
    <property type="entry name" value="RPTC_insert"/>
</dbReference>
<dbReference type="PANTHER" id="PTHR11096">
    <property type="entry name" value="RNA 3' TERMINAL PHOSPHATE CYCLASE"/>
    <property type="match status" value="1"/>
</dbReference>
<keyword evidence="5" id="KW-0963">Cytoplasm</keyword>
<dbReference type="PANTHER" id="PTHR11096:SF0">
    <property type="entry name" value="RNA 3'-TERMINAL PHOSPHATE CYCLASE"/>
    <property type="match status" value="1"/>
</dbReference>
<dbReference type="Gene3D" id="3.30.360.20">
    <property type="entry name" value="RNA 3'-terminal phosphate cyclase, insert domain"/>
    <property type="match status" value="1"/>
</dbReference>